<protein>
    <recommendedName>
        <fullName evidence="6">PhIL1 interacting protein PIP2</fullName>
    </recommendedName>
</protein>
<evidence type="ECO:0000313" key="2">
    <source>
        <dbReference type="EMBL" id="CDO66778.1"/>
    </source>
</evidence>
<sequence>MDKDKDKSKNTPLLYQDTMNDLGDGLQNMDTLRLNRNGNTGNGNKNKTNGSKGVKGESEKKKETNGHDDYVKESLNRMLESHIDQYFKGLDYYKNNPKCKIDPKIHLHGSEEIENYIVKEKIFVTTYFQYIDVYENAINVDEDLEKEEIVYVEVPKYVTKYKPKIVTNIIEKTIEIPSGEEIKQPKYNTVNVPYVIPNLVENEILVVLKKIIQPEIEITNEELEIEVEKYIPRLVPVNVYVPRYFGISAKAKGEPEESVRYVDLTQDQIDELMKELNPHLNELKVFNETQLKRMDEYMRESQMQARAHNFEPPQPQLITYDESGHCQSYDYSEFHRFKETCIKELTH</sequence>
<evidence type="ECO:0000313" key="4">
    <source>
        <dbReference type="Proteomes" id="UP000027581"/>
    </source>
</evidence>
<evidence type="ECO:0008006" key="6">
    <source>
        <dbReference type="Google" id="ProtNLM"/>
    </source>
</evidence>
<dbReference type="VEuPathDB" id="PlasmoDB:PRCDC_1430400"/>
<dbReference type="VEuPathDB" id="PlasmoDB:PRG01_1431100"/>
<accession>A0A060RZT4</accession>
<keyword evidence="4" id="KW-1185">Reference proteome</keyword>
<dbReference type="AlphaFoldDB" id="A0A060RZT4"/>
<reference evidence="2" key="2">
    <citation type="submission" date="2014-05" db="EMBL/GenBank/DDBJ databases">
        <title>The genome sequences of chimpanzee malaria parasites reveal the path to human adaptation.</title>
        <authorList>
            <person name="Otto T.D."/>
            <person name="Rayner J.C."/>
            <person name="Boehme U."/>
            <person name="Pain A."/>
            <person name="Spottiswoode N."/>
            <person name="Sanders M."/>
            <person name="Quail M."/>
            <person name="Ollomo B."/>
            <person name="Renaud F."/>
            <person name="Thomas A.W."/>
            <person name="Prugnolle F."/>
            <person name="Conway D.J."/>
            <person name="Newbold C."/>
            <person name="Berriman M."/>
        </authorList>
    </citation>
    <scope>NUCLEOTIDE SEQUENCE [LARGE SCALE GENOMIC DNA]</scope>
    <source>
        <strain evidence="2">CDC</strain>
    </source>
</reference>
<feature type="compositionally biased region" description="Polar residues" evidence="1">
    <location>
        <begin position="10"/>
        <end position="19"/>
    </location>
</feature>
<dbReference type="Proteomes" id="UP000027581">
    <property type="component" value="Unassembled WGS sequence"/>
</dbReference>
<dbReference type="Proteomes" id="UP000240500">
    <property type="component" value="Chromosome 14"/>
</dbReference>
<organism evidence="2 4">
    <name type="scientific">Plasmodium reichenowi</name>
    <dbReference type="NCBI Taxonomy" id="5854"/>
    <lineage>
        <taxon>Eukaryota</taxon>
        <taxon>Sar</taxon>
        <taxon>Alveolata</taxon>
        <taxon>Apicomplexa</taxon>
        <taxon>Aconoidasida</taxon>
        <taxon>Haemosporida</taxon>
        <taxon>Plasmodiidae</taxon>
        <taxon>Plasmodium</taxon>
        <taxon>Plasmodium (Laverania)</taxon>
    </lineage>
</organism>
<proteinExistence type="predicted"/>
<evidence type="ECO:0000256" key="1">
    <source>
        <dbReference type="SAM" id="MobiDB-lite"/>
    </source>
</evidence>
<dbReference type="EMBL" id="HG810775">
    <property type="protein sequence ID" value="CDO66778.1"/>
    <property type="molecule type" value="Genomic_DNA"/>
</dbReference>
<reference evidence="3 5" key="3">
    <citation type="submission" date="2016-09" db="EMBL/GenBank/DDBJ databases">
        <authorList>
            <consortium name="Pathogen Informatics"/>
        </authorList>
    </citation>
    <scope>NUCLEOTIDE SEQUENCE [LARGE SCALE GENOMIC DNA]</scope>
</reference>
<reference evidence="2" key="1">
    <citation type="submission" date="2014-01" db="EMBL/GenBank/DDBJ databases">
        <authorList>
            <person name="Aslett M."/>
        </authorList>
    </citation>
    <scope>NUCLEOTIDE SEQUENCE</scope>
    <source>
        <strain evidence="2">CDC</strain>
    </source>
</reference>
<feature type="region of interest" description="Disordered" evidence="1">
    <location>
        <begin position="1"/>
        <end position="68"/>
    </location>
</feature>
<feature type="compositionally biased region" description="Basic and acidic residues" evidence="1">
    <location>
        <begin position="54"/>
        <end position="68"/>
    </location>
</feature>
<evidence type="ECO:0000313" key="3">
    <source>
        <dbReference type="EMBL" id="SOV82865.1"/>
    </source>
</evidence>
<feature type="compositionally biased region" description="Low complexity" evidence="1">
    <location>
        <begin position="37"/>
        <end position="52"/>
    </location>
</feature>
<dbReference type="EMBL" id="LT969577">
    <property type="protein sequence ID" value="SOV82865.1"/>
    <property type="molecule type" value="Genomic_DNA"/>
</dbReference>
<dbReference type="OrthoDB" id="372049at2759"/>
<name>A0A060RZT4_PLARE</name>
<gene>
    <name evidence="2" type="ORF">PRCDC_1430400</name>
    <name evidence="3" type="ORF">PRG01_1431100</name>
</gene>
<evidence type="ECO:0000313" key="5">
    <source>
        <dbReference type="Proteomes" id="UP000240500"/>
    </source>
</evidence>